<accession>A0ABR0A5H1</accession>
<comment type="caution">
    <text evidence="2">The sequence shown here is derived from an EMBL/GenBank/DDBJ whole genome shotgun (WGS) entry which is preliminary data.</text>
</comment>
<evidence type="ECO:0000313" key="2">
    <source>
        <dbReference type="EMBL" id="KAK4020390.1"/>
    </source>
</evidence>
<organism evidence="2 3">
    <name type="scientific">Daphnia magna</name>
    <dbReference type="NCBI Taxonomy" id="35525"/>
    <lineage>
        <taxon>Eukaryota</taxon>
        <taxon>Metazoa</taxon>
        <taxon>Ecdysozoa</taxon>
        <taxon>Arthropoda</taxon>
        <taxon>Crustacea</taxon>
        <taxon>Branchiopoda</taxon>
        <taxon>Diplostraca</taxon>
        <taxon>Cladocera</taxon>
        <taxon>Anomopoda</taxon>
        <taxon>Daphniidae</taxon>
        <taxon>Daphnia</taxon>
    </lineage>
</organism>
<sequence length="137" mass="15463">MSVTSHYFTRGSQSRSSARASHRDVTCCPSYHGTKTIEEIFQRFLSNLIRRDDKGSKAPGAVLHQLLESERGRKEGMHHQTHCTQDGHALQGPELNSSERAARAHISSSLFFLLRAFFSLYYTSAREKQSATMCTIE</sequence>
<evidence type="ECO:0000313" key="3">
    <source>
        <dbReference type="Proteomes" id="UP001234178"/>
    </source>
</evidence>
<proteinExistence type="predicted"/>
<feature type="region of interest" description="Disordered" evidence="1">
    <location>
        <begin position="1"/>
        <end position="25"/>
    </location>
</feature>
<dbReference type="EMBL" id="JAOYFB010000036">
    <property type="protein sequence ID" value="KAK4020390.1"/>
    <property type="molecule type" value="Genomic_DNA"/>
</dbReference>
<name>A0ABR0A5H1_9CRUS</name>
<evidence type="ECO:0000256" key="1">
    <source>
        <dbReference type="SAM" id="MobiDB-lite"/>
    </source>
</evidence>
<protein>
    <submittedName>
        <fullName evidence="2">Uncharacterized protein</fullName>
    </submittedName>
</protein>
<keyword evidence="3" id="KW-1185">Reference proteome</keyword>
<dbReference type="Proteomes" id="UP001234178">
    <property type="component" value="Unassembled WGS sequence"/>
</dbReference>
<gene>
    <name evidence="2" type="ORF">OUZ56_002374</name>
</gene>
<reference evidence="2 3" key="1">
    <citation type="journal article" date="2023" name="Nucleic Acids Res.">
        <title>The hologenome of Daphnia magna reveals possible DNA methylation and microbiome-mediated evolution of the host genome.</title>
        <authorList>
            <person name="Chaturvedi A."/>
            <person name="Li X."/>
            <person name="Dhandapani V."/>
            <person name="Marshall H."/>
            <person name="Kissane S."/>
            <person name="Cuenca-Cambronero M."/>
            <person name="Asole G."/>
            <person name="Calvet F."/>
            <person name="Ruiz-Romero M."/>
            <person name="Marangio P."/>
            <person name="Guigo R."/>
            <person name="Rago D."/>
            <person name="Mirbahai L."/>
            <person name="Eastwood N."/>
            <person name="Colbourne J.K."/>
            <person name="Zhou J."/>
            <person name="Mallon E."/>
            <person name="Orsini L."/>
        </authorList>
    </citation>
    <scope>NUCLEOTIDE SEQUENCE [LARGE SCALE GENOMIC DNA]</scope>
    <source>
        <strain evidence="2">LRV0_1</strain>
    </source>
</reference>
<feature type="compositionally biased region" description="Polar residues" evidence="1">
    <location>
        <begin position="1"/>
        <end position="11"/>
    </location>
</feature>